<dbReference type="RefSeq" id="WP_095405847.1">
    <property type="nucleotide sequence ID" value="NZ_NOJZ02000009.1"/>
</dbReference>
<name>A0A371IT84_9FIRM</name>
<dbReference type="Gene3D" id="1.10.287.130">
    <property type="match status" value="1"/>
</dbReference>
<dbReference type="InterPro" id="IPR015943">
    <property type="entry name" value="WD40/YVTN_repeat-like_dom_sf"/>
</dbReference>
<dbReference type="InterPro" id="IPR013783">
    <property type="entry name" value="Ig-like_fold"/>
</dbReference>
<dbReference type="SUPFAM" id="SSF63829">
    <property type="entry name" value="Calcium-dependent phosphotriesterase"/>
    <property type="match status" value="2"/>
</dbReference>
<evidence type="ECO:0000256" key="12">
    <source>
        <dbReference type="SAM" id="Phobius"/>
    </source>
</evidence>
<dbReference type="PROSITE" id="PS50109">
    <property type="entry name" value="HIS_KIN"/>
    <property type="match status" value="1"/>
</dbReference>
<keyword evidence="8 14" id="KW-0418">Kinase</keyword>
<keyword evidence="12" id="KW-0812">Transmembrane</keyword>
<dbReference type="InterPro" id="IPR005467">
    <property type="entry name" value="His_kinase_dom"/>
</dbReference>
<evidence type="ECO:0000313" key="15">
    <source>
        <dbReference type="Proteomes" id="UP000243494"/>
    </source>
</evidence>
<keyword evidence="7" id="KW-0547">Nucleotide-binding</keyword>
<dbReference type="OrthoDB" id="9813394at2"/>
<dbReference type="GO" id="GO:0005886">
    <property type="term" value="C:plasma membrane"/>
    <property type="evidence" value="ECO:0007669"/>
    <property type="project" value="UniProtKB-SubCell"/>
</dbReference>
<dbReference type="PANTHER" id="PTHR43547:SF2">
    <property type="entry name" value="HYBRID SIGNAL TRANSDUCTION HISTIDINE KINASE C"/>
    <property type="match status" value="1"/>
</dbReference>
<sequence>MNKVKKISALTVIFLGIMLVNIKSMNVYAYTHLNFRNITNEDGLSQATVESIIQDKKGYIWIGTNDGLNRYNGYDFKVYRHDDEDKNTITNNYIVDLEEDRKGNLWIGTANGLSKLNPKNNKITNYSTEFNEGNLSHYNIGQVLVTKKGDILVGTSDGLNIYNEKTDRFERIMSKERDLTNQHIYTLTEDENEDIWVGTKTGVTKIDTKNKKTYKFYTSKNKDFIENNLIYDIYSDKKGYVWVGSYRDGLTRINIKTNETKTYLHNNEDDNSLPGDCVRSILKDTNGVLWVGTNEGLAKYNEKEDNFDVYKNKVYDKNSLVEDEIFSMIEDRSGLIWIGTYSGISMFNPENKIEHYKNDPFDKNSIAGNSIQGIYEDDDNLLWVGTNSKGVNIIDRNNNRVYKINKEFNSNLLNDMSINDIKGSKNKIFIGTNNGLNIINKDTNKVDLYTKQDGLPDNNVRTLFLDSKGCLWIGTIDGISILNTSNNKMINITKLLKDNSIKDTYARVIYEDKEGIYWIGCFIDGGLIKIDPHKNSIKCYKNNKDDKSTISSNIIRSIGEDSKGNLWIGTSYGLNKLDKEKNTFTRYTTKDGLSNNIIYGILIDDYDNPWVSTNLGICKLDIKTNNFENFGITDGLQGNEFNGSAYYKNKNGEFIFGGINGINIFNPKEVEKSNSTPKVEFDEFEVSGNKYTSIDGRKFKKDENFLKISVFMPDYKNNKNIQYYYKLEGTSSDWHTIDSNYINYSNLSPGKYIFKIKAMSHNGVMSEESKVQFTIKPSFWLSNWALLIYISVIIVIIYLNINRMKRLDRLVRKKTSQLSNEMDKSSKLLNKVIDLEKSKNNYFVNLSHELRTPLNVIHTSEQLITQLNNSKNGITKDKLNTYMKVIRVNSKRLLSLINNIIDGTKIEHGNYKLNVEENDIVYVVEEATLSLKQYIENKGINLIIDPEIEEKIIKCDAYEIERCIVNLVSNAAKFTPEGGTIEVTIKDLGKKVQICVKDTGIGIDKKYHDSIFNKFNQVDDCQSKLGSGLGLTITKHIIEMHKGKIYLESELNKGSKFTIIL</sequence>
<dbReference type="EMBL" id="NOJZ02000009">
    <property type="protein sequence ID" value="RDY23690.1"/>
    <property type="molecule type" value="Genomic_DNA"/>
</dbReference>
<feature type="transmembrane region" description="Helical" evidence="12">
    <location>
        <begin position="779"/>
        <end position="799"/>
    </location>
</feature>
<evidence type="ECO:0000256" key="3">
    <source>
        <dbReference type="ARBA" id="ARBA00012438"/>
    </source>
</evidence>
<dbReference type="EC" id="2.7.13.3" evidence="3"/>
<keyword evidence="12" id="KW-1133">Transmembrane helix</keyword>
<dbReference type="SMART" id="SM00387">
    <property type="entry name" value="HATPase_c"/>
    <property type="match status" value="1"/>
</dbReference>
<dbReference type="InterPro" id="IPR011110">
    <property type="entry name" value="Reg_prop"/>
</dbReference>
<keyword evidence="6" id="KW-0808">Transferase</keyword>
<protein>
    <recommendedName>
        <fullName evidence="3">histidine kinase</fullName>
        <ecNumber evidence="3">2.7.13.3</ecNumber>
    </recommendedName>
</protein>
<dbReference type="Gene3D" id="2.130.10.10">
    <property type="entry name" value="YVTN repeat-like/Quinoprotein amine dehydrogenase"/>
    <property type="match status" value="2"/>
</dbReference>
<evidence type="ECO:0000256" key="10">
    <source>
        <dbReference type="ARBA" id="ARBA00023012"/>
    </source>
</evidence>
<dbReference type="SUPFAM" id="SSF55874">
    <property type="entry name" value="ATPase domain of HSP90 chaperone/DNA topoisomerase II/histidine kinase"/>
    <property type="match status" value="1"/>
</dbReference>
<evidence type="ECO:0000256" key="2">
    <source>
        <dbReference type="ARBA" id="ARBA00004236"/>
    </source>
</evidence>
<dbReference type="Pfam" id="PF07494">
    <property type="entry name" value="Reg_prop"/>
    <property type="match status" value="9"/>
</dbReference>
<evidence type="ECO:0000256" key="6">
    <source>
        <dbReference type="ARBA" id="ARBA00022679"/>
    </source>
</evidence>
<keyword evidence="4" id="KW-1003">Cell membrane</keyword>
<dbReference type="Pfam" id="PF00512">
    <property type="entry name" value="HisKA"/>
    <property type="match status" value="1"/>
</dbReference>
<keyword evidence="15" id="KW-1185">Reference proteome</keyword>
<dbReference type="Gene3D" id="2.60.40.10">
    <property type="entry name" value="Immunoglobulins"/>
    <property type="match status" value="1"/>
</dbReference>
<dbReference type="PANTHER" id="PTHR43547">
    <property type="entry name" value="TWO-COMPONENT HISTIDINE KINASE"/>
    <property type="match status" value="1"/>
</dbReference>
<evidence type="ECO:0000256" key="8">
    <source>
        <dbReference type="ARBA" id="ARBA00022777"/>
    </source>
</evidence>
<evidence type="ECO:0000259" key="13">
    <source>
        <dbReference type="PROSITE" id="PS50109"/>
    </source>
</evidence>
<dbReference type="InterPro" id="IPR011123">
    <property type="entry name" value="Y_Y_Y"/>
</dbReference>
<dbReference type="AlphaFoldDB" id="A0A371IT84"/>
<dbReference type="Pfam" id="PF02518">
    <property type="entry name" value="HATPase_c"/>
    <property type="match status" value="1"/>
</dbReference>
<comment type="catalytic activity">
    <reaction evidence="1">
        <text>ATP + protein L-histidine = ADP + protein N-phospho-L-histidine.</text>
        <dbReference type="EC" id="2.7.13.3"/>
    </reaction>
</comment>
<dbReference type="PRINTS" id="PR00344">
    <property type="entry name" value="BCTRLSENSOR"/>
</dbReference>
<dbReference type="InterPro" id="IPR036097">
    <property type="entry name" value="HisK_dim/P_sf"/>
</dbReference>
<dbReference type="Pfam" id="PF07495">
    <property type="entry name" value="Y_Y_Y"/>
    <property type="match status" value="1"/>
</dbReference>
<dbReference type="GO" id="GO:0005524">
    <property type="term" value="F:ATP binding"/>
    <property type="evidence" value="ECO:0007669"/>
    <property type="project" value="UniProtKB-KW"/>
</dbReference>
<evidence type="ECO:0000256" key="4">
    <source>
        <dbReference type="ARBA" id="ARBA00022475"/>
    </source>
</evidence>
<feature type="domain" description="Histidine kinase" evidence="13">
    <location>
        <begin position="845"/>
        <end position="1061"/>
    </location>
</feature>
<gene>
    <name evidence="14" type="ORF">CHF27_007080</name>
</gene>
<dbReference type="InterPro" id="IPR004358">
    <property type="entry name" value="Sig_transdc_His_kin-like_C"/>
</dbReference>
<dbReference type="SMART" id="SM00388">
    <property type="entry name" value="HisKA"/>
    <property type="match status" value="1"/>
</dbReference>
<keyword evidence="9" id="KW-0067">ATP-binding</keyword>
<evidence type="ECO:0000313" key="14">
    <source>
        <dbReference type="EMBL" id="RDY23690.1"/>
    </source>
</evidence>
<evidence type="ECO:0000256" key="1">
    <source>
        <dbReference type="ARBA" id="ARBA00000085"/>
    </source>
</evidence>
<dbReference type="CDD" id="cd00082">
    <property type="entry name" value="HisKA"/>
    <property type="match status" value="1"/>
</dbReference>
<evidence type="ECO:0000256" key="11">
    <source>
        <dbReference type="ARBA" id="ARBA00023136"/>
    </source>
</evidence>
<comment type="caution">
    <text evidence="14">The sequence shown here is derived from an EMBL/GenBank/DDBJ whole genome shotgun (WGS) entry which is preliminary data.</text>
</comment>
<dbReference type="Gene3D" id="3.30.565.10">
    <property type="entry name" value="Histidine kinase-like ATPase, C-terminal domain"/>
    <property type="match status" value="1"/>
</dbReference>
<dbReference type="FunFam" id="3.30.565.10:FF:000023">
    <property type="entry name" value="PAS domain-containing sensor histidine kinase"/>
    <property type="match status" value="1"/>
</dbReference>
<reference evidence="14 15" key="1">
    <citation type="journal article" date="2017" name="Genome Announc.">
        <title>Draft Genome Sequence of Romboutsia maritimum sp. nov. Strain CCRI-22766(T), Isolated from Coastal Estuarine Mud.</title>
        <authorList>
            <person name="Maheux A.F."/>
            <person name="Boudreau D.K."/>
            <person name="Berube E."/>
            <person name="Boissinot M."/>
            <person name="Raymond F."/>
            <person name="Brodeur S."/>
            <person name="Corbeil J."/>
            <person name="Brightwell G."/>
            <person name="Broda D."/>
            <person name="Omar R.F."/>
            <person name="Bergeron M.G."/>
        </authorList>
    </citation>
    <scope>NUCLEOTIDE SEQUENCE [LARGE SCALE GENOMIC DNA]</scope>
    <source>
        <strain evidence="14 15">CCRI-22766</strain>
    </source>
</reference>
<keyword evidence="10" id="KW-0902">Two-component regulatory system</keyword>
<dbReference type="InterPro" id="IPR003594">
    <property type="entry name" value="HATPase_dom"/>
</dbReference>
<keyword evidence="5" id="KW-0597">Phosphoprotein</keyword>
<evidence type="ECO:0000256" key="9">
    <source>
        <dbReference type="ARBA" id="ARBA00022840"/>
    </source>
</evidence>
<dbReference type="SUPFAM" id="SSF47384">
    <property type="entry name" value="Homodimeric domain of signal transducing histidine kinase"/>
    <property type="match status" value="1"/>
</dbReference>
<organism evidence="14 15">
    <name type="scientific">Romboutsia maritimum</name>
    <dbReference type="NCBI Taxonomy" id="2020948"/>
    <lineage>
        <taxon>Bacteria</taxon>
        <taxon>Bacillati</taxon>
        <taxon>Bacillota</taxon>
        <taxon>Clostridia</taxon>
        <taxon>Peptostreptococcales</taxon>
        <taxon>Peptostreptococcaceae</taxon>
        <taxon>Romboutsia</taxon>
    </lineage>
</organism>
<dbReference type="Proteomes" id="UP000243494">
    <property type="component" value="Unassembled WGS sequence"/>
</dbReference>
<accession>A0A371IT84</accession>
<dbReference type="GO" id="GO:0000155">
    <property type="term" value="F:phosphorelay sensor kinase activity"/>
    <property type="evidence" value="ECO:0007669"/>
    <property type="project" value="InterPro"/>
</dbReference>
<evidence type="ECO:0000256" key="7">
    <source>
        <dbReference type="ARBA" id="ARBA00022741"/>
    </source>
</evidence>
<comment type="subcellular location">
    <subcellularLocation>
        <location evidence="2">Cell membrane</location>
    </subcellularLocation>
</comment>
<dbReference type="InterPro" id="IPR003661">
    <property type="entry name" value="HisK_dim/P_dom"/>
</dbReference>
<proteinExistence type="predicted"/>
<evidence type="ECO:0000256" key="5">
    <source>
        <dbReference type="ARBA" id="ARBA00022553"/>
    </source>
</evidence>
<dbReference type="InterPro" id="IPR036890">
    <property type="entry name" value="HATPase_C_sf"/>
</dbReference>
<keyword evidence="11 12" id="KW-0472">Membrane</keyword>